<dbReference type="PIRSF" id="PIRSF000196">
    <property type="entry name" value="Pro_dehydrog"/>
    <property type="match status" value="1"/>
</dbReference>
<evidence type="ECO:0000256" key="6">
    <source>
        <dbReference type="ARBA" id="ARBA00022827"/>
    </source>
</evidence>
<keyword evidence="5" id="KW-0547">Nucleotide-binding</keyword>
<evidence type="ECO:0000256" key="3">
    <source>
        <dbReference type="ARBA" id="ARBA00012695"/>
    </source>
</evidence>
<evidence type="ECO:0000256" key="9">
    <source>
        <dbReference type="ARBA" id="ARBA00048779"/>
    </source>
</evidence>
<organism evidence="11">
    <name type="scientific">mine drainage metagenome</name>
    <dbReference type="NCBI Taxonomy" id="410659"/>
    <lineage>
        <taxon>unclassified sequences</taxon>
        <taxon>metagenomes</taxon>
        <taxon>ecological metagenomes</taxon>
    </lineage>
</organism>
<dbReference type="GO" id="GO:0004657">
    <property type="term" value="F:proline dehydrogenase activity"/>
    <property type="evidence" value="ECO:0007669"/>
    <property type="project" value="UniProtKB-EC"/>
</dbReference>
<evidence type="ECO:0000313" key="11">
    <source>
        <dbReference type="EMBL" id="CBI00538.1"/>
    </source>
</evidence>
<dbReference type="InterPro" id="IPR008219">
    <property type="entry name" value="PRODH_bac_arc"/>
</dbReference>
<evidence type="ECO:0000256" key="2">
    <source>
        <dbReference type="ARBA" id="ARBA00004739"/>
    </source>
</evidence>
<dbReference type="PANTHER" id="PTHR13914">
    <property type="entry name" value="PROLINE OXIDASE"/>
    <property type="match status" value="1"/>
</dbReference>
<dbReference type="InterPro" id="IPR002872">
    <property type="entry name" value="Proline_DH_dom"/>
</dbReference>
<dbReference type="AlphaFoldDB" id="E6Q029"/>
<comment type="cofactor">
    <cofactor evidence="1">
        <name>FAD</name>
        <dbReference type="ChEBI" id="CHEBI:57692"/>
    </cofactor>
</comment>
<evidence type="ECO:0000256" key="7">
    <source>
        <dbReference type="ARBA" id="ARBA00023002"/>
    </source>
</evidence>
<evidence type="ECO:0000256" key="4">
    <source>
        <dbReference type="ARBA" id="ARBA00022630"/>
    </source>
</evidence>
<keyword evidence="7 11" id="KW-0560">Oxidoreductase</keyword>
<comment type="caution">
    <text evidence="11">The sequence shown here is derived from an EMBL/GenBank/DDBJ whole genome shotgun (WGS) entry which is preliminary data.</text>
</comment>
<keyword evidence="8" id="KW-0642">Proline metabolism</keyword>
<comment type="pathway">
    <text evidence="2">Amino-acid degradation; L-proline degradation into L-glutamate; L-glutamate from L-proline: step 1/2.</text>
</comment>
<dbReference type="SUPFAM" id="SSF51730">
    <property type="entry name" value="FAD-linked oxidoreductase"/>
    <property type="match status" value="1"/>
</dbReference>
<dbReference type="GO" id="GO:0000166">
    <property type="term" value="F:nucleotide binding"/>
    <property type="evidence" value="ECO:0007669"/>
    <property type="project" value="UniProtKB-KW"/>
</dbReference>
<feature type="domain" description="Proline dehydrogenase" evidence="10">
    <location>
        <begin position="6"/>
        <end position="263"/>
    </location>
</feature>
<name>E6Q029_9ZZZZ</name>
<accession>E6Q029</accession>
<dbReference type="PANTHER" id="PTHR13914:SF0">
    <property type="entry name" value="PROLINE DEHYDROGENASE 1, MITOCHONDRIAL"/>
    <property type="match status" value="1"/>
</dbReference>
<comment type="catalytic activity">
    <reaction evidence="9">
        <text>L-proline + a quinone = (S)-1-pyrroline-5-carboxylate + a quinol + H(+)</text>
        <dbReference type="Rhea" id="RHEA:23784"/>
        <dbReference type="ChEBI" id="CHEBI:15378"/>
        <dbReference type="ChEBI" id="CHEBI:17388"/>
        <dbReference type="ChEBI" id="CHEBI:24646"/>
        <dbReference type="ChEBI" id="CHEBI:60039"/>
        <dbReference type="ChEBI" id="CHEBI:132124"/>
        <dbReference type="EC" id="1.5.5.2"/>
    </reaction>
</comment>
<keyword evidence="4" id="KW-0285">Flavoprotein</keyword>
<dbReference type="Pfam" id="PF01619">
    <property type="entry name" value="Pro_dh"/>
    <property type="match status" value="1"/>
</dbReference>
<evidence type="ECO:0000256" key="1">
    <source>
        <dbReference type="ARBA" id="ARBA00001974"/>
    </source>
</evidence>
<dbReference type="GO" id="GO:0010133">
    <property type="term" value="P:L-proline catabolic process to L-glutamate"/>
    <property type="evidence" value="ECO:0007669"/>
    <property type="project" value="UniProtKB-UniPathway"/>
</dbReference>
<proteinExistence type="predicted"/>
<dbReference type="EC" id="1.5.5.2" evidence="3"/>
<dbReference type="InterPro" id="IPR015659">
    <property type="entry name" value="Proline_oxidase"/>
</dbReference>
<dbReference type="Gene3D" id="3.20.20.220">
    <property type="match status" value="1"/>
</dbReference>
<protein>
    <recommendedName>
        <fullName evidence="3">proline dehydrogenase</fullName>
        <ecNumber evidence="3">1.5.5.2</ecNumber>
    </recommendedName>
</protein>
<keyword evidence="6" id="KW-0274">FAD</keyword>
<evidence type="ECO:0000256" key="5">
    <source>
        <dbReference type="ARBA" id="ARBA00022741"/>
    </source>
</evidence>
<evidence type="ECO:0000256" key="8">
    <source>
        <dbReference type="ARBA" id="ARBA00023062"/>
    </source>
</evidence>
<evidence type="ECO:0000259" key="10">
    <source>
        <dbReference type="Pfam" id="PF01619"/>
    </source>
</evidence>
<dbReference type="EMBL" id="CABN01000149">
    <property type="protein sequence ID" value="CBI00538.1"/>
    <property type="molecule type" value="Genomic_DNA"/>
</dbReference>
<sequence>MEIEDALRTAERLNKLGMSVTLDSLGESVTTEAEAKHAAETYHQLLDQIAIRKLDANISVKLTQVGFDLSTDLAATIVCGLTEHCRATGNFLRIDMEGSKLTEATIELVRHIHARPEYKGHIGVVIQAYLYRSESDIAQLIGDGIRVRLCKGAYQEPPTIAFPRKTDVDTNYVLLSGQLLSSPIYHGIATHDESMIEAVKDFARHNNVPNSHFEFQMLYGVRRDLQRKLAREGYGLRVYLPFGREWYPYFMRRLAERPANVFFILRNLVRK</sequence>
<gene>
    <name evidence="11" type="primary">fadM</name>
    <name evidence="11" type="ORF">CARN3_0081</name>
</gene>
<reference evidence="11" key="1">
    <citation type="submission" date="2009-10" db="EMBL/GenBank/DDBJ databases">
        <title>Diversity of trophic interactions inside an arsenic-rich microbial ecosystem.</title>
        <authorList>
            <person name="Bertin P.N."/>
            <person name="Heinrich-Salmeron A."/>
            <person name="Pelletier E."/>
            <person name="Goulhen-Chollet F."/>
            <person name="Arsene-Ploetze F."/>
            <person name="Gallien S."/>
            <person name="Calteau A."/>
            <person name="Vallenet D."/>
            <person name="Casiot C."/>
            <person name="Chane-Woon-Ming B."/>
            <person name="Giloteaux L."/>
            <person name="Barakat M."/>
            <person name="Bonnefoy V."/>
            <person name="Bruneel O."/>
            <person name="Chandler M."/>
            <person name="Cleiss J."/>
            <person name="Duran R."/>
            <person name="Elbaz-Poulichet F."/>
            <person name="Fonknechten N."/>
            <person name="Lauga B."/>
            <person name="Mornico D."/>
            <person name="Ortet P."/>
            <person name="Schaeffer C."/>
            <person name="Siguier P."/>
            <person name="Alexander Thil Smith A."/>
            <person name="Van Dorsselaer A."/>
            <person name="Weissenbach J."/>
            <person name="Medigue C."/>
            <person name="Le Paslier D."/>
        </authorList>
    </citation>
    <scope>NUCLEOTIDE SEQUENCE</scope>
</reference>
<dbReference type="UniPathway" id="UPA00261">
    <property type="reaction ID" value="UER00373"/>
</dbReference>
<dbReference type="InterPro" id="IPR029041">
    <property type="entry name" value="FAD-linked_oxidoreductase-like"/>
</dbReference>